<feature type="compositionally biased region" description="Polar residues" evidence="3">
    <location>
        <begin position="170"/>
        <end position="180"/>
    </location>
</feature>
<proteinExistence type="predicted"/>
<feature type="region of interest" description="Disordered" evidence="3">
    <location>
        <begin position="157"/>
        <end position="200"/>
    </location>
</feature>
<evidence type="ECO:0000313" key="4">
    <source>
        <dbReference type="EMBL" id="KAJ3048711.1"/>
    </source>
</evidence>
<reference evidence="4" key="1">
    <citation type="submission" date="2020-05" db="EMBL/GenBank/DDBJ databases">
        <title>Phylogenomic resolution of chytrid fungi.</title>
        <authorList>
            <person name="Stajich J.E."/>
            <person name="Amses K."/>
            <person name="Simmons R."/>
            <person name="Seto K."/>
            <person name="Myers J."/>
            <person name="Bonds A."/>
            <person name="Quandt C.A."/>
            <person name="Barry K."/>
            <person name="Liu P."/>
            <person name="Grigoriev I."/>
            <person name="Longcore J.E."/>
            <person name="James T.Y."/>
        </authorList>
    </citation>
    <scope>NUCLEOTIDE SEQUENCE</scope>
    <source>
        <strain evidence="4">JEL0318</strain>
    </source>
</reference>
<keyword evidence="1 2" id="KW-0175">Coiled coil</keyword>
<dbReference type="InterPro" id="IPR051149">
    <property type="entry name" value="Spindly/BICDR_Dynein_Adapter"/>
</dbReference>
<comment type="caution">
    <text evidence="4">The sequence shown here is derived from an EMBL/GenBank/DDBJ whole genome shotgun (WGS) entry which is preliminary data.</text>
</comment>
<feature type="coiled-coil region" evidence="2">
    <location>
        <begin position="387"/>
        <end position="417"/>
    </location>
</feature>
<dbReference type="Proteomes" id="UP001212841">
    <property type="component" value="Unassembled WGS sequence"/>
</dbReference>
<dbReference type="EMBL" id="JADGJD010000748">
    <property type="protein sequence ID" value="KAJ3048711.1"/>
    <property type="molecule type" value="Genomic_DNA"/>
</dbReference>
<keyword evidence="5" id="KW-1185">Reference proteome</keyword>
<accession>A0AAD5S7S8</accession>
<sequence length="577" mass="64989">MLAGDVAPAVIPVPLNRELVDDIRSVIKDDEKSLRTISLKSKRKSIASLNEQHELDGLTEEELRARLKEVMQVLKDKEAGRNFENAYSSSAILTCNPLSDLTMAAEIGTQLVEANNTLMNQYQDLVDRLRAAENQHRQAMLGHTTSSDAAVKLINSLNGPNRPQIAELPSSPTAPSSHITSLYKPKFSSQPTSEITSLSTSLSRQTTDHLQQLITDLEAANTDLRAQLASSIQTLREAERNHQKTISTLRRSNNTLQDDLRKTLKTLRDAEQAHSRSVRALEEQVDRLRQDLDTASKFAEDLDADRKRLLREKMEARRDTSALESMDAETIRSLQSRIRYLETDREKLSTSLRDSEHRLFIQSADYDSLRIRVAELESREEETHLLRDEFTRQCSLVEELREQLEEQRRKDGEDEEDRAFWGLPGAGLGVTGIPGYGEVGLDDRALILLEQGNEWQWSTWLDRARGRMWERDVNGLKQEIENLQTHREEAYLRVRDAIDDITTQITERVPGPIAFLAKNFVPTPVVNLTTSVVGGVAEGIAVRVLGIPASTVQNGGSQCGSPRSERRPSTPLRMNTM</sequence>
<feature type="coiled-coil region" evidence="2">
    <location>
        <begin position="207"/>
        <end position="319"/>
    </location>
</feature>
<evidence type="ECO:0000256" key="2">
    <source>
        <dbReference type="SAM" id="Coils"/>
    </source>
</evidence>
<dbReference type="PANTHER" id="PTHR32123:SF9">
    <property type="entry name" value="PROTEIN SPINDLY"/>
    <property type="match status" value="1"/>
</dbReference>
<evidence type="ECO:0000256" key="1">
    <source>
        <dbReference type="ARBA" id="ARBA00023054"/>
    </source>
</evidence>
<gene>
    <name evidence="4" type="ORF">HK097_010264</name>
</gene>
<evidence type="ECO:0000256" key="3">
    <source>
        <dbReference type="SAM" id="MobiDB-lite"/>
    </source>
</evidence>
<feature type="compositionally biased region" description="Polar residues" evidence="3">
    <location>
        <begin position="552"/>
        <end position="561"/>
    </location>
</feature>
<feature type="region of interest" description="Disordered" evidence="3">
    <location>
        <begin position="552"/>
        <end position="577"/>
    </location>
</feature>
<name>A0AAD5S7S8_9FUNG</name>
<evidence type="ECO:0000313" key="5">
    <source>
        <dbReference type="Proteomes" id="UP001212841"/>
    </source>
</evidence>
<dbReference type="PANTHER" id="PTHR32123">
    <property type="entry name" value="BICD FAMILY-LIKE CARGO ADAPTER"/>
    <property type="match status" value="1"/>
</dbReference>
<protein>
    <submittedName>
        <fullName evidence="4">Uncharacterized protein</fullName>
    </submittedName>
</protein>
<organism evidence="4 5">
    <name type="scientific">Rhizophlyctis rosea</name>
    <dbReference type="NCBI Taxonomy" id="64517"/>
    <lineage>
        <taxon>Eukaryota</taxon>
        <taxon>Fungi</taxon>
        <taxon>Fungi incertae sedis</taxon>
        <taxon>Chytridiomycota</taxon>
        <taxon>Chytridiomycota incertae sedis</taxon>
        <taxon>Chytridiomycetes</taxon>
        <taxon>Rhizophlyctidales</taxon>
        <taxon>Rhizophlyctidaceae</taxon>
        <taxon>Rhizophlyctis</taxon>
    </lineage>
</organism>
<dbReference type="AlphaFoldDB" id="A0AAD5S7S8"/>